<keyword evidence="1" id="KW-1133">Transmembrane helix</keyword>
<evidence type="ECO:0000313" key="2">
    <source>
        <dbReference type="EMBL" id="UQN15113.1"/>
    </source>
</evidence>
<accession>A0ABY4N0T0</accession>
<gene>
    <name evidence="2" type="ORF">M3M28_01195</name>
</gene>
<keyword evidence="1" id="KW-0812">Transmembrane</keyword>
<reference evidence="2" key="1">
    <citation type="submission" date="2022-05" db="EMBL/GenBank/DDBJ databases">
        <title>Complete genome sequence of toluene-degrading Gulosibacter sediminis strain ACHW.36C.</title>
        <authorList>
            <person name="Wai A.C."/>
            <person name="Lai G.K."/>
            <person name="Griffin S.D."/>
            <person name="Leung F.C."/>
        </authorList>
    </citation>
    <scope>NUCLEOTIDE SEQUENCE [LARGE SCALE GENOMIC DNA]</scope>
    <source>
        <strain evidence="2">ACHW.36C</strain>
    </source>
</reference>
<keyword evidence="1" id="KW-0472">Membrane</keyword>
<name>A0ABY4N0T0_9MICO</name>
<sequence length="62" mass="7307">MDAAWWWNAIWSVIPTIVIGAMFGLIIYAALNADRKVRQERKSIEVEERERFEAERARRAES</sequence>
<evidence type="ECO:0000256" key="1">
    <source>
        <dbReference type="SAM" id="Phobius"/>
    </source>
</evidence>
<dbReference type="RefSeq" id="WP_125108038.1">
    <property type="nucleotide sequence ID" value="NZ_JASCYE010000012.1"/>
</dbReference>
<evidence type="ECO:0008006" key="3">
    <source>
        <dbReference type="Google" id="ProtNLM"/>
    </source>
</evidence>
<organism evidence="2">
    <name type="scientific">Gulosibacter sediminis</name>
    <dbReference type="NCBI Taxonomy" id="1729695"/>
    <lineage>
        <taxon>Bacteria</taxon>
        <taxon>Bacillati</taxon>
        <taxon>Actinomycetota</taxon>
        <taxon>Actinomycetes</taxon>
        <taxon>Micrococcales</taxon>
        <taxon>Microbacteriaceae</taxon>
        <taxon>Gulosibacter</taxon>
    </lineage>
</organism>
<proteinExistence type="predicted"/>
<protein>
    <recommendedName>
        <fullName evidence="3">Lysyl-tRNA synthetase</fullName>
    </recommendedName>
</protein>
<feature type="transmembrane region" description="Helical" evidence="1">
    <location>
        <begin position="6"/>
        <end position="31"/>
    </location>
</feature>
<dbReference type="EMBL" id="CP097160">
    <property type="protein sequence ID" value="UQN15113.1"/>
    <property type="molecule type" value="Genomic_DNA"/>
</dbReference>